<accession>A0A2U8GNU5</accession>
<dbReference type="RefSeq" id="WP_108949000.1">
    <property type="nucleotide sequence ID" value="NZ_CP022187.1"/>
</dbReference>
<dbReference type="PANTHER" id="PTHR32071:SF120">
    <property type="entry name" value="TRANSCRIPTIONAL REGULATOR-RELATED"/>
    <property type="match status" value="1"/>
</dbReference>
<dbReference type="InterPro" id="IPR058031">
    <property type="entry name" value="AAA_lid_NorR"/>
</dbReference>
<dbReference type="PROSITE" id="PS00688">
    <property type="entry name" value="SIGMA54_INTERACT_3"/>
    <property type="match status" value="1"/>
</dbReference>
<dbReference type="InterPro" id="IPR025944">
    <property type="entry name" value="Sigma_54_int_dom_CS"/>
</dbReference>
<dbReference type="PROSITE" id="PS50045">
    <property type="entry name" value="SIGMA54_INTERACT_4"/>
    <property type="match status" value="1"/>
</dbReference>
<dbReference type="Gene3D" id="1.10.10.60">
    <property type="entry name" value="Homeodomain-like"/>
    <property type="match status" value="1"/>
</dbReference>
<dbReference type="Gene3D" id="1.10.8.60">
    <property type="match status" value="1"/>
</dbReference>
<dbReference type="AlphaFoldDB" id="A0A2U8GNU5"/>
<evidence type="ECO:0000259" key="5">
    <source>
        <dbReference type="PROSITE" id="PS50045"/>
    </source>
</evidence>
<evidence type="ECO:0000313" key="7">
    <source>
        <dbReference type="Proteomes" id="UP000244930"/>
    </source>
</evidence>
<evidence type="ECO:0000256" key="4">
    <source>
        <dbReference type="ARBA" id="ARBA00023163"/>
    </source>
</evidence>
<dbReference type="PRINTS" id="PR01590">
    <property type="entry name" value="HTHFIS"/>
</dbReference>
<dbReference type="PROSITE" id="PS00675">
    <property type="entry name" value="SIGMA54_INTERACT_1"/>
    <property type="match status" value="1"/>
</dbReference>
<keyword evidence="3" id="KW-0805">Transcription regulation</keyword>
<dbReference type="SMART" id="SM00382">
    <property type="entry name" value="AAA"/>
    <property type="match status" value="1"/>
</dbReference>
<evidence type="ECO:0000256" key="1">
    <source>
        <dbReference type="ARBA" id="ARBA00022741"/>
    </source>
</evidence>
<dbReference type="GO" id="GO:0043565">
    <property type="term" value="F:sequence-specific DNA binding"/>
    <property type="evidence" value="ECO:0007669"/>
    <property type="project" value="InterPro"/>
</dbReference>
<dbReference type="SUPFAM" id="SSF46689">
    <property type="entry name" value="Homeodomain-like"/>
    <property type="match status" value="1"/>
</dbReference>
<keyword evidence="7" id="KW-1185">Reference proteome</keyword>
<dbReference type="InterPro" id="IPR002197">
    <property type="entry name" value="HTH_Fis"/>
</dbReference>
<dbReference type="GO" id="GO:0005524">
    <property type="term" value="F:ATP binding"/>
    <property type="evidence" value="ECO:0007669"/>
    <property type="project" value="UniProtKB-KW"/>
</dbReference>
<dbReference type="InterPro" id="IPR009057">
    <property type="entry name" value="Homeodomain-like_sf"/>
</dbReference>
<dbReference type="PANTHER" id="PTHR32071">
    <property type="entry name" value="TRANSCRIPTIONAL REGULATORY PROTEIN"/>
    <property type="match status" value="1"/>
</dbReference>
<name>A0A2U8GNU5_9RHOO</name>
<keyword evidence="2" id="KW-0067">ATP-binding</keyword>
<dbReference type="Pfam" id="PF02954">
    <property type="entry name" value="HTH_8"/>
    <property type="match status" value="1"/>
</dbReference>
<dbReference type="Proteomes" id="UP000244930">
    <property type="component" value="Chromosome"/>
</dbReference>
<sequence>MARRKGLLLDRAGLVSAALDGLQLSGWSFEVAPTLACARELLTGGEFSVGLVAFDAADSWPLRELEGLLSRYDVEWIAVLDRSLLDSEVLAQLLRRNFNDFHSLPLEHDRLRMTLGHAHGKASLFEKVTPQEDDEGRFGMTGRSAKMLKLYRQIDKIVAVDAPVLIGGESGTGKELVASAIHRHSARASKPFVAMNCGGIPASLIHSELFGYERGAFTGAHQRKIGTIEAANGGVLFLDEIGDLPLDLQASLLRFLQEKTIVRVGGTERLKMNVRVIAATHVDLDRAVAEGRFREDLFYRLNVLHLVVPALRERKDDIELLAQVIYDRNQDLRSHQVRGFSTEAIHAMAAYDWPGNVRELINRVQHAMIMSENRFISAADLGLTAAEAEAPEPTLDEVRNTVEREMIETSLKRYQNNVSATARQLGVSRVTLYRMIDRLKIIV</sequence>
<evidence type="ECO:0000256" key="3">
    <source>
        <dbReference type="ARBA" id="ARBA00023015"/>
    </source>
</evidence>
<protein>
    <submittedName>
        <fullName evidence="6">Sigma-54-dependent Fis family transcriptional regulator</fullName>
    </submittedName>
</protein>
<dbReference type="CDD" id="cd00009">
    <property type="entry name" value="AAA"/>
    <property type="match status" value="1"/>
</dbReference>
<dbReference type="Pfam" id="PF25601">
    <property type="entry name" value="AAA_lid_14"/>
    <property type="match status" value="1"/>
</dbReference>
<dbReference type="KEGG" id="acom:CEW83_08740"/>
<dbReference type="InterPro" id="IPR003593">
    <property type="entry name" value="AAA+_ATPase"/>
</dbReference>
<keyword evidence="4" id="KW-0804">Transcription</keyword>
<evidence type="ECO:0000256" key="2">
    <source>
        <dbReference type="ARBA" id="ARBA00022840"/>
    </source>
</evidence>
<keyword evidence="1" id="KW-0547">Nucleotide-binding</keyword>
<feature type="domain" description="Sigma-54 factor interaction" evidence="5">
    <location>
        <begin position="140"/>
        <end position="369"/>
    </location>
</feature>
<dbReference type="GO" id="GO:0006355">
    <property type="term" value="P:regulation of DNA-templated transcription"/>
    <property type="evidence" value="ECO:0007669"/>
    <property type="project" value="InterPro"/>
</dbReference>
<evidence type="ECO:0000313" key="6">
    <source>
        <dbReference type="EMBL" id="AWI75291.1"/>
    </source>
</evidence>
<dbReference type="EMBL" id="CP022187">
    <property type="protein sequence ID" value="AWI75291.1"/>
    <property type="molecule type" value="Genomic_DNA"/>
</dbReference>
<reference evidence="6 7" key="1">
    <citation type="submission" date="2017-06" db="EMBL/GenBank/DDBJ databases">
        <title>Azoarcus.</title>
        <authorList>
            <person name="Woo J.-H."/>
            <person name="Kim H.-S."/>
        </authorList>
    </citation>
    <scope>NUCLEOTIDE SEQUENCE [LARGE SCALE GENOMIC DNA]</scope>
    <source>
        <strain evidence="6 7">TSPY31</strain>
    </source>
</reference>
<dbReference type="InterPro" id="IPR025662">
    <property type="entry name" value="Sigma_54_int_dom_ATP-bd_1"/>
</dbReference>
<dbReference type="SUPFAM" id="SSF52540">
    <property type="entry name" value="P-loop containing nucleoside triphosphate hydrolases"/>
    <property type="match status" value="1"/>
</dbReference>
<gene>
    <name evidence="6" type="ORF">CEW83_08740</name>
</gene>
<dbReference type="Pfam" id="PF20161">
    <property type="entry name" value="VpsR"/>
    <property type="match status" value="1"/>
</dbReference>
<dbReference type="InterPro" id="IPR027417">
    <property type="entry name" value="P-loop_NTPase"/>
</dbReference>
<dbReference type="Gene3D" id="3.40.50.300">
    <property type="entry name" value="P-loop containing nucleotide triphosphate hydrolases"/>
    <property type="match status" value="1"/>
</dbReference>
<proteinExistence type="predicted"/>
<dbReference type="FunFam" id="3.40.50.300:FF:000006">
    <property type="entry name" value="DNA-binding transcriptional regulator NtrC"/>
    <property type="match status" value="1"/>
</dbReference>
<dbReference type="Pfam" id="PF00158">
    <property type="entry name" value="Sigma54_activat"/>
    <property type="match status" value="1"/>
</dbReference>
<organism evidence="6 7">
    <name type="scientific">Parazoarcus communis</name>
    <dbReference type="NCBI Taxonomy" id="41977"/>
    <lineage>
        <taxon>Bacteria</taxon>
        <taxon>Pseudomonadati</taxon>
        <taxon>Pseudomonadota</taxon>
        <taxon>Betaproteobacteria</taxon>
        <taxon>Rhodocyclales</taxon>
        <taxon>Zoogloeaceae</taxon>
        <taxon>Parazoarcus</taxon>
    </lineage>
</organism>
<dbReference type="InterPro" id="IPR002078">
    <property type="entry name" value="Sigma_54_int"/>
</dbReference>
<dbReference type="InterPro" id="IPR045343">
    <property type="entry name" value="VpsR"/>
</dbReference>